<gene>
    <name evidence="1" type="ORF">PHLGIDRAFT_80248</name>
</gene>
<dbReference type="HOGENOM" id="CLU_000384_22_9_1"/>
<name>A0A0C3RPZ0_PHLG1</name>
<keyword evidence="2" id="KW-1185">Reference proteome</keyword>
<evidence type="ECO:0000313" key="2">
    <source>
        <dbReference type="Proteomes" id="UP000053257"/>
    </source>
</evidence>
<accession>A0A0C3RPZ0</accession>
<protein>
    <submittedName>
        <fullName evidence="1">Uncharacterized protein</fullName>
    </submittedName>
</protein>
<proteinExistence type="predicted"/>
<dbReference type="Proteomes" id="UP000053257">
    <property type="component" value="Unassembled WGS sequence"/>
</dbReference>
<evidence type="ECO:0000313" key="1">
    <source>
        <dbReference type="EMBL" id="KIP01691.1"/>
    </source>
</evidence>
<dbReference type="AlphaFoldDB" id="A0A0C3RPZ0"/>
<reference evidence="1 2" key="1">
    <citation type="journal article" date="2014" name="PLoS Genet.">
        <title>Analysis of the Phlebiopsis gigantea genome, transcriptome and secretome provides insight into its pioneer colonization strategies of wood.</title>
        <authorList>
            <person name="Hori C."/>
            <person name="Ishida T."/>
            <person name="Igarashi K."/>
            <person name="Samejima M."/>
            <person name="Suzuki H."/>
            <person name="Master E."/>
            <person name="Ferreira P."/>
            <person name="Ruiz-Duenas F.J."/>
            <person name="Held B."/>
            <person name="Canessa P."/>
            <person name="Larrondo L.F."/>
            <person name="Schmoll M."/>
            <person name="Druzhinina I.S."/>
            <person name="Kubicek C.P."/>
            <person name="Gaskell J.A."/>
            <person name="Kersten P."/>
            <person name="St John F."/>
            <person name="Glasner J."/>
            <person name="Sabat G."/>
            <person name="Splinter BonDurant S."/>
            <person name="Syed K."/>
            <person name="Yadav J."/>
            <person name="Mgbeahuruike A.C."/>
            <person name="Kovalchuk A."/>
            <person name="Asiegbu F.O."/>
            <person name="Lackner G."/>
            <person name="Hoffmeister D."/>
            <person name="Rencoret J."/>
            <person name="Gutierrez A."/>
            <person name="Sun H."/>
            <person name="Lindquist E."/>
            <person name="Barry K."/>
            <person name="Riley R."/>
            <person name="Grigoriev I.V."/>
            <person name="Henrissat B."/>
            <person name="Kues U."/>
            <person name="Berka R.M."/>
            <person name="Martinez A.T."/>
            <person name="Covert S.F."/>
            <person name="Blanchette R.A."/>
            <person name="Cullen D."/>
        </authorList>
    </citation>
    <scope>NUCLEOTIDE SEQUENCE [LARGE SCALE GENOMIC DNA]</scope>
    <source>
        <strain evidence="1 2">11061_1 CR5-6</strain>
    </source>
</reference>
<sequence>KMTPQCEGPYEVIRKTRGGSDILSELDGTYRKQAAAAFRIIPYVSQHSTLLRKLPHWQPEAHK</sequence>
<organism evidence="1 2">
    <name type="scientific">Phlebiopsis gigantea (strain 11061_1 CR5-6)</name>
    <name type="common">White-rot fungus</name>
    <name type="synonym">Peniophora gigantea</name>
    <dbReference type="NCBI Taxonomy" id="745531"/>
    <lineage>
        <taxon>Eukaryota</taxon>
        <taxon>Fungi</taxon>
        <taxon>Dikarya</taxon>
        <taxon>Basidiomycota</taxon>
        <taxon>Agaricomycotina</taxon>
        <taxon>Agaricomycetes</taxon>
        <taxon>Polyporales</taxon>
        <taxon>Phanerochaetaceae</taxon>
        <taxon>Phlebiopsis</taxon>
    </lineage>
</organism>
<dbReference type="OrthoDB" id="3219745at2759"/>
<dbReference type="EMBL" id="KN840746">
    <property type="protein sequence ID" value="KIP01691.1"/>
    <property type="molecule type" value="Genomic_DNA"/>
</dbReference>
<feature type="non-terminal residue" evidence="1">
    <location>
        <position position="1"/>
    </location>
</feature>